<evidence type="ECO:0000313" key="1">
    <source>
        <dbReference type="EMBL" id="KAK8992354.1"/>
    </source>
</evidence>
<sequence>MHEGKENAHGAMEETRIHASQVAKIMRKEHIDAAPAGQMYRQPVNEAEGVDVDRRFAREVIQCTLYSPGGHTDQGAWTGEEDELVERVVGR</sequence>
<evidence type="ECO:0000313" key="2">
    <source>
        <dbReference type="Proteomes" id="UP001396334"/>
    </source>
</evidence>
<gene>
    <name evidence="1" type="ORF">V6N11_048438</name>
</gene>
<protein>
    <submittedName>
        <fullName evidence="1">Uncharacterized protein</fullName>
    </submittedName>
</protein>
<comment type="caution">
    <text evidence="1">The sequence shown here is derived from an EMBL/GenBank/DDBJ whole genome shotgun (WGS) entry which is preliminary data.</text>
</comment>
<proteinExistence type="predicted"/>
<dbReference type="EMBL" id="JBBPBN010000050">
    <property type="protein sequence ID" value="KAK8992354.1"/>
    <property type="molecule type" value="Genomic_DNA"/>
</dbReference>
<keyword evidence="2" id="KW-1185">Reference proteome</keyword>
<organism evidence="1 2">
    <name type="scientific">Hibiscus sabdariffa</name>
    <name type="common">roselle</name>
    <dbReference type="NCBI Taxonomy" id="183260"/>
    <lineage>
        <taxon>Eukaryota</taxon>
        <taxon>Viridiplantae</taxon>
        <taxon>Streptophyta</taxon>
        <taxon>Embryophyta</taxon>
        <taxon>Tracheophyta</taxon>
        <taxon>Spermatophyta</taxon>
        <taxon>Magnoliopsida</taxon>
        <taxon>eudicotyledons</taxon>
        <taxon>Gunneridae</taxon>
        <taxon>Pentapetalae</taxon>
        <taxon>rosids</taxon>
        <taxon>malvids</taxon>
        <taxon>Malvales</taxon>
        <taxon>Malvaceae</taxon>
        <taxon>Malvoideae</taxon>
        <taxon>Hibiscus</taxon>
    </lineage>
</organism>
<accession>A0ABR2PVC7</accession>
<reference evidence="1 2" key="1">
    <citation type="journal article" date="2024" name="G3 (Bethesda)">
        <title>Genome assembly of Hibiscus sabdariffa L. provides insights into metabolisms of medicinal natural products.</title>
        <authorList>
            <person name="Kim T."/>
        </authorList>
    </citation>
    <scope>NUCLEOTIDE SEQUENCE [LARGE SCALE GENOMIC DNA]</scope>
    <source>
        <strain evidence="1">TK-2024</strain>
        <tissue evidence="1">Old leaves</tissue>
    </source>
</reference>
<dbReference type="Proteomes" id="UP001396334">
    <property type="component" value="Unassembled WGS sequence"/>
</dbReference>
<name>A0ABR2PVC7_9ROSI</name>